<dbReference type="GO" id="GO:0005509">
    <property type="term" value="F:calcium ion binding"/>
    <property type="evidence" value="ECO:0007669"/>
    <property type="project" value="InterPro"/>
</dbReference>
<dbReference type="FunFam" id="2.10.25.10:FF:000506">
    <property type="entry name" value="Adhesion G protein-coupled receptor E1"/>
    <property type="match status" value="1"/>
</dbReference>
<evidence type="ECO:0000256" key="2">
    <source>
        <dbReference type="ARBA" id="ARBA00022536"/>
    </source>
</evidence>
<dbReference type="OMA" id="PISANCE"/>
<evidence type="ECO:0000256" key="3">
    <source>
        <dbReference type="ARBA" id="ARBA00022729"/>
    </source>
</evidence>
<evidence type="ECO:0000256" key="4">
    <source>
        <dbReference type="ARBA" id="ARBA00022737"/>
    </source>
</evidence>
<feature type="disulfide bond" evidence="6">
    <location>
        <begin position="139"/>
        <end position="148"/>
    </location>
</feature>
<dbReference type="RefSeq" id="XP_020900945.1">
    <property type="nucleotide sequence ID" value="XM_021045286.2"/>
</dbReference>
<keyword evidence="4" id="KW-0677">Repeat</keyword>
<dbReference type="Pfam" id="PF07645">
    <property type="entry name" value="EGF_CA"/>
    <property type="match status" value="4"/>
</dbReference>
<comment type="similarity">
    <text evidence="1">Belongs to the EGF domain peptide family.</text>
</comment>
<keyword evidence="2 6" id="KW-0245">EGF-like domain</keyword>
<dbReference type="KEGG" id="epa:110239567"/>
<dbReference type="PROSITE" id="PS01186">
    <property type="entry name" value="EGF_2"/>
    <property type="match status" value="6"/>
</dbReference>
<evidence type="ECO:0000259" key="7">
    <source>
        <dbReference type="PROSITE" id="PS50026"/>
    </source>
</evidence>
<feature type="domain" description="EGF-like" evidence="7">
    <location>
        <begin position="231"/>
        <end position="270"/>
    </location>
</feature>
<sequence length="396" mass="43983">MEVNLRTEMYLLELLLFHITQICTASVCRTLLFKEYLQHNKMLLNHVISNHTVNTERQCRFDCYDHHDCISYNTGPSPTQPGMILCQLNDAIRHQNPLDYVNKLGFSYRGAESPCTPRTCLNGGICQTGFGERNFRCICSKSFEGDLCQNDKDECKEEICPAHSTCVNSFGSFSCFCKKGFEGNGFLHCTDIDECSATHNCSSNATCTNTLGSYRCECNVGYSGDGFNCTERNECQLEHNCSIHADCLNVMGSYSCQCRAGFRGNGWQCRDIDECSTNQFDCPISANCENKPGTYTCVCPAGYEYQELTKSCNDTDECNADKKGTCPSNSVCRNSLGSYSCNCLAGFVADSKGDCKDIDECNDPNICQLCLNTEGSFSCYCSSGFAWNGHRCIPQT</sequence>
<accession>A0A913X932</accession>
<dbReference type="InterPro" id="IPR052235">
    <property type="entry name" value="Nephronectin_domain"/>
</dbReference>
<dbReference type="FunFam" id="2.10.25.10:FF:000038">
    <property type="entry name" value="Fibrillin 2"/>
    <property type="match status" value="4"/>
</dbReference>
<feature type="disulfide bond" evidence="6">
    <location>
        <begin position="120"/>
        <end position="137"/>
    </location>
</feature>
<feature type="domain" description="EGF-like" evidence="7">
    <location>
        <begin position="314"/>
        <end position="356"/>
    </location>
</feature>
<dbReference type="SMART" id="SM00181">
    <property type="entry name" value="EGF"/>
    <property type="match status" value="7"/>
</dbReference>
<dbReference type="AlphaFoldDB" id="A0A913X932"/>
<evidence type="ECO:0000256" key="6">
    <source>
        <dbReference type="PROSITE-ProRule" id="PRU00076"/>
    </source>
</evidence>
<keyword evidence="5 6" id="KW-1015">Disulfide bond</keyword>
<dbReference type="GeneID" id="110239567"/>
<dbReference type="PROSITE" id="PS00010">
    <property type="entry name" value="ASX_HYDROXYL"/>
    <property type="match status" value="6"/>
</dbReference>
<dbReference type="InterPro" id="IPR009030">
    <property type="entry name" value="Growth_fac_rcpt_cys_sf"/>
</dbReference>
<dbReference type="InterPro" id="IPR000742">
    <property type="entry name" value="EGF"/>
</dbReference>
<dbReference type="Pfam" id="PF12947">
    <property type="entry name" value="EGF_3"/>
    <property type="match status" value="2"/>
</dbReference>
<dbReference type="EnsemblMetazoa" id="XM_021045286.2">
    <property type="protein sequence ID" value="XP_020900945.1"/>
    <property type="gene ID" value="LOC110239567"/>
</dbReference>
<feature type="domain" description="EGF-like" evidence="7">
    <location>
        <begin position="111"/>
        <end position="149"/>
    </location>
</feature>
<reference evidence="8" key="1">
    <citation type="submission" date="2022-11" db="UniProtKB">
        <authorList>
            <consortium name="EnsemblMetazoa"/>
        </authorList>
    </citation>
    <scope>IDENTIFICATION</scope>
</reference>
<dbReference type="PROSITE" id="PS01187">
    <property type="entry name" value="EGF_CA"/>
    <property type="match status" value="2"/>
</dbReference>
<dbReference type="Gene3D" id="2.10.25.10">
    <property type="entry name" value="Laminin"/>
    <property type="match status" value="7"/>
</dbReference>
<dbReference type="SMART" id="SM00179">
    <property type="entry name" value="EGF_CA"/>
    <property type="match status" value="6"/>
</dbReference>
<feature type="domain" description="EGF-like" evidence="7">
    <location>
        <begin position="271"/>
        <end position="313"/>
    </location>
</feature>
<name>A0A913X932_EXADI</name>
<dbReference type="CDD" id="cd00054">
    <property type="entry name" value="EGF_CA"/>
    <property type="match status" value="5"/>
</dbReference>
<evidence type="ECO:0000313" key="8">
    <source>
        <dbReference type="EnsemblMetazoa" id="XP_020900945.1"/>
    </source>
</evidence>
<dbReference type="InterPro" id="IPR018097">
    <property type="entry name" value="EGF_Ca-bd_CS"/>
</dbReference>
<protein>
    <recommendedName>
        <fullName evidence="7">EGF-like domain-containing protein</fullName>
    </recommendedName>
</protein>
<dbReference type="PROSITE" id="PS50026">
    <property type="entry name" value="EGF_3"/>
    <property type="match status" value="7"/>
</dbReference>
<dbReference type="InterPro" id="IPR049883">
    <property type="entry name" value="NOTCH1_EGF-like"/>
</dbReference>
<feature type="domain" description="EGF-like" evidence="7">
    <location>
        <begin position="191"/>
        <end position="230"/>
    </location>
</feature>
<feature type="domain" description="EGF-like" evidence="7">
    <location>
        <begin position="151"/>
        <end position="190"/>
    </location>
</feature>
<dbReference type="InterPro" id="IPR001881">
    <property type="entry name" value="EGF-like_Ca-bd_dom"/>
</dbReference>
<keyword evidence="3" id="KW-0732">Signal</keyword>
<organism evidence="8 9">
    <name type="scientific">Exaiptasia diaphana</name>
    <name type="common">Tropical sea anemone</name>
    <name type="synonym">Aiptasia pulchella</name>
    <dbReference type="NCBI Taxonomy" id="2652724"/>
    <lineage>
        <taxon>Eukaryota</taxon>
        <taxon>Metazoa</taxon>
        <taxon>Cnidaria</taxon>
        <taxon>Anthozoa</taxon>
        <taxon>Hexacorallia</taxon>
        <taxon>Actiniaria</taxon>
        <taxon>Aiptasiidae</taxon>
        <taxon>Exaiptasia</taxon>
    </lineage>
</organism>
<dbReference type="InterPro" id="IPR024731">
    <property type="entry name" value="NELL2-like_EGF"/>
</dbReference>
<evidence type="ECO:0000256" key="1">
    <source>
        <dbReference type="ARBA" id="ARBA00006373"/>
    </source>
</evidence>
<keyword evidence="9" id="KW-1185">Reference proteome</keyword>
<feature type="domain" description="EGF-like" evidence="7">
    <location>
        <begin position="357"/>
        <end position="393"/>
    </location>
</feature>
<dbReference type="PROSITE" id="PS00022">
    <property type="entry name" value="EGF_1"/>
    <property type="match status" value="1"/>
</dbReference>
<dbReference type="OrthoDB" id="5985990at2759"/>
<proteinExistence type="inferred from homology"/>
<evidence type="ECO:0000313" key="9">
    <source>
        <dbReference type="Proteomes" id="UP000887567"/>
    </source>
</evidence>
<dbReference type="PANTHER" id="PTHR24050:SF28">
    <property type="entry name" value="UROMODULIN-LIKE"/>
    <property type="match status" value="1"/>
</dbReference>
<evidence type="ECO:0000256" key="5">
    <source>
        <dbReference type="ARBA" id="ARBA00023157"/>
    </source>
</evidence>
<dbReference type="SUPFAM" id="SSF57184">
    <property type="entry name" value="Growth factor receptor domain"/>
    <property type="match status" value="3"/>
</dbReference>
<dbReference type="Proteomes" id="UP000887567">
    <property type="component" value="Unplaced"/>
</dbReference>
<dbReference type="PANTHER" id="PTHR24050">
    <property type="entry name" value="PA14 DOMAIN-CONTAINING PROTEIN"/>
    <property type="match status" value="1"/>
</dbReference>
<dbReference type="InterPro" id="IPR000152">
    <property type="entry name" value="EGF-type_Asp/Asn_hydroxyl_site"/>
</dbReference>
<comment type="caution">
    <text evidence="6">Lacks conserved residue(s) required for the propagation of feature annotation.</text>
</comment>